<dbReference type="EMBL" id="KV025001">
    <property type="protein sequence ID" value="KZV13843.1"/>
    <property type="molecule type" value="Genomic_DNA"/>
</dbReference>
<sequence>MAGMKCDACGVLVARDARWPRDDAHGVVRCRHDLRGGGAAVAGRRSGESPAMS</sequence>
<dbReference type="AlphaFoldDB" id="A0A2Z6ZYE6"/>
<organism evidence="1 2">
    <name type="scientific">Dorcoceras hygrometricum</name>
    <dbReference type="NCBI Taxonomy" id="472368"/>
    <lineage>
        <taxon>Eukaryota</taxon>
        <taxon>Viridiplantae</taxon>
        <taxon>Streptophyta</taxon>
        <taxon>Embryophyta</taxon>
        <taxon>Tracheophyta</taxon>
        <taxon>Spermatophyta</taxon>
        <taxon>Magnoliopsida</taxon>
        <taxon>eudicotyledons</taxon>
        <taxon>Gunneridae</taxon>
        <taxon>Pentapetalae</taxon>
        <taxon>asterids</taxon>
        <taxon>lamiids</taxon>
        <taxon>Lamiales</taxon>
        <taxon>Gesneriaceae</taxon>
        <taxon>Didymocarpoideae</taxon>
        <taxon>Trichosporeae</taxon>
        <taxon>Loxocarpinae</taxon>
        <taxon>Dorcoceras</taxon>
    </lineage>
</organism>
<proteinExistence type="predicted"/>
<name>A0A2Z6ZYE6_9LAMI</name>
<evidence type="ECO:0000313" key="2">
    <source>
        <dbReference type="Proteomes" id="UP000250235"/>
    </source>
</evidence>
<protein>
    <submittedName>
        <fullName evidence="1">Uncharacterized protein</fullName>
    </submittedName>
</protein>
<keyword evidence="2" id="KW-1185">Reference proteome</keyword>
<gene>
    <name evidence="1" type="ORF">F511_44938</name>
</gene>
<dbReference type="Proteomes" id="UP000250235">
    <property type="component" value="Unassembled WGS sequence"/>
</dbReference>
<evidence type="ECO:0000313" key="1">
    <source>
        <dbReference type="EMBL" id="KZV13843.1"/>
    </source>
</evidence>
<accession>A0A2Z6ZYE6</accession>
<reference evidence="1 2" key="1">
    <citation type="journal article" date="2015" name="Proc. Natl. Acad. Sci. U.S.A.">
        <title>The resurrection genome of Boea hygrometrica: A blueprint for survival of dehydration.</title>
        <authorList>
            <person name="Xiao L."/>
            <person name="Yang G."/>
            <person name="Zhang L."/>
            <person name="Yang X."/>
            <person name="Zhao S."/>
            <person name="Ji Z."/>
            <person name="Zhou Q."/>
            <person name="Hu M."/>
            <person name="Wang Y."/>
            <person name="Chen M."/>
            <person name="Xu Y."/>
            <person name="Jin H."/>
            <person name="Xiao X."/>
            <person name="Hu G."/>
            <person name="Bao F."/>
            <person name="Hu Y."/>
            <person name="Wan P."/>
            <person name="Li L."/>
            <person name="Deng X."/>
            <person name="Kuang T."/>
            <person name="Xiang C."/>
            <person name="Zhu J.K."/>
            <person name="Oliver M.J."/>
            <person name="He Y."/>
        </authorList>
    </citation>
    <scope>NUCLEOTIDE SEQUENCE [LARGE SCALE GENOMIC DNA]</scope>
    <source>
        <strain evidence="2">cv. XS01</strain>
    </source>
</reference>